<dbReference type="PANTHER" id="PTHR11795:SF371">
    <property type="entry name" value="HIGH-AFFINITY BRANCHED-CHAIN AMINO ACID TRANSPORT SYSTEM PERMEASE PROTEIN LIVH"/>
    <property type="match status" value="1"/>
</dbReference>
<feature type="transmembrane region" description="Helical" evidence="10">
    <location>
        <begin position="144"/>
        <end position="169"/>
    </location>
</feature>
<dbReference type="EMBL" id="CP132508">
    <property type="protein sequence ID" value="WPD19101.1"/>
    <property type="molecule type" value="Genomic_DNA"/>
</dbReference>
<sequence>MEIAIQQLINGIQLGAVYALIAVGYTMVYGVVKMINFAHGDVYMVGAYLAFAVTAAVAGGRLGTGQGLLLFVVGLLAAMVGCALLGGLIERVAYRPLRNQPRLVALTTAIGVSLLLENLMQIIAGPNPRPFPALIPAYQVDLGGVFLNVRFLVALAVALGMMAFLHYLVMRTRIGKAMRAVAFDLDAARLMGIDVNRVIAATFMLGSALAAAAGVLVGVTYSRIDPFMGILPGLKAFVAAVLGGIGNIPGAMVGGLIMGLAEVAVASVRSELTHAVAFLILIAVLLFKPTGLLGERVYDKV</sequence>
<reference evidence="11 12" key="1">
    <citation type="submission" date="2023-08" db="EMBL/GenBank/DDBJ databases">
        <title>Genome sequence of Thermaerobacter compostii strain Ins1, a spore-forming filamentous bacterium isolated from a deep geothermal reservoir.</title>
        <authorList>
            <person name="Bregnard D."/>
            <person name="Gonzalez D."/>
            <person name="Junier P."/>
        </authorList>
    </citation>
    <scope>NUCLEOTIDE SEQUENCE [LARGE SCALE GENOMIC DNA]</scope>
    <source>
        <strain evidence="11 12">Ins1</strain>
    </source>
</reference>
<keyword evidence="8 10" id="KW-0472">Membrane</keyword>
<evidence type="ECO:0000256" key="5">
    <source>
        <dbReference type="ARBA" id="ARBA00022692"/>
    </source>
</evidence>
<organism evidence="11 12">
    <name type="scientific">Thermaerobacter composti</name>
    <dbReference type="NCBI Taxonomy" id="554949"/>
    <lineage>
        <taxon>Bacteria</taxon>
        <taxon>Bacillati</taxon>
        <taxon>Bacillota</taxon>
        <taxon>Clostridia</taxon>
        <taxon>Eubacteriales</taxon>
        <taxon>Clostridiales Family XVII. Incertae Sedis</taxon>
        <taxon>Thermaerobacter</taxon>
    </lineage>
</organism>
<keyword evidence="3" id="KW-1003">Cell membrane</keyword>
<feature type="transmembrane region" description="Helical" evidence="10">
    <location>
        <begin position="101"/>
        <end position="124"/>
    </location>
</feature>
<dbReference type="Proteomes" id="UP001304683">
    <property type="component" value="Chromosome"/>
</dbReference>
<evidence type="ECO:0000256" key="2">
    <source>
        <dbReference type="ARBA" id="ARBA00022448"/>
    </source>
</evidence>
<evidence type="ECO:0000256" key="4">
    <source>
        <dbReference type="ARBA" id="ARBA00022519"/>
    </source>
</evidence>
<protein>
    <submittedName>
        <fullName evidence="11">Branched-chain amino acid ABC transporter permease</fullName>
    </submittedName>
</protein>
<evidence type="ECO:0000313" key="11">
    <source>
        <dbReference type="EMBL" id="WPD19101.1"/>
    </source>
</evidence>
<dbReference type="PANTHER" id="PTHR11795">
    <property type="entry name" value="BRANCHED-CHAIN AMINO ACID TRANSPORT SYSTEM PERMEASE PROTEIN LIVH"/>
    <property type="match status" value="1"/>
</dbReference>
<gene>
    <name evidence="11" type="ORF">Q5761_12305</name>
</gene>
<evidence type="ECO:0000256" key="1">
    <source>
        <dbReference type="ARBA" id="ARBA00004651"/>
    </source>
</evidence>
<evidence type="ECO:0000256" key="8">
    <source>
        <dbReference type="ARBA" id="ARBA00023136"/>
    </source>
</evidence>
<feature type="transmembrane region" description="Helical" evidence="10">
    <location>
        <begin position="42"/>
        <end position="62"/>
    </location>
</feature>
<dbReference type="CDD" id="cd06582">
    <property type="entry name" value="TM_PBP1_LivH_like"/>
    <property type="match status" value="1"/>
</dbReference>
<feature type="transmembrane region" description="Helical" evidence="10">
    <location>
        <begin position="272"/>
        <end position="291"/>
    </location>
</feature>
<feature type="transmembrane region" description="Helical" evidence="10">
    <location>
        <begin position="68"/>
        <end position="89"/>
    </location>
</feature>
<proteinExistence type="inferred from homology"/>
<feature type="transmembrane region" description="Helical" evidence="10">
    <location>
        <begin position="12"/>
        <end position="30"/>
    </location>
</feature>
<evidence type="ECO:0000313" key="12">
    <source>
        <dbReference type="Proteomes" id="UP001304683"/>
    </source>
</evidence>
<keyword evidence="7 10" id="KW-1133">Transmembrane helix</keyword>
<dbReference type="Pfam" id="PF02653">
    <property type="entry name" value="BPD_transp_2"/>
    <property type="match status" value="1"/>
</dbReference>
<keyword evidence="6" id="KW-0029">Amino-acid transport</keyword>
<name>A0ABZ0QNU9_9FIRM</name>
<accession>A0ABZ0QNU9</accession>
<feature type="transmembrane region" description="Helical" evidence="10">
    <location>
        <begin position="236"/>
        <end position="260"/>
    </location>
</feature>
<comment type="subcellular location">
    <subcellularLocation>
        <location evidence="1">Cell membrane</location>
        <topology evidence="1">Multi-pass membrane protein</topology>
    </subcellularLocation>
</comment>
<dbReference type="InterPro" id="IPR052157">
    <property type="entry name" value="BCAA_transport_permease"/>
</dbReference>
<evidence type="ECO:0000256" key="9">
    <source>
        <dbReference type="ARBA" id="ARBA00037998"/>
    </source>
</evidence>
<evidence type="ECO:0000256" key="10">
    <source>
        <dbReference type="SAM" id="Phobius"/>
    </source>
</evidence>
<keyword evidence="12" id="KW-1185">Reference proteome</keyword>
<feature type="transmembrane region" description="Helical" evidence="10">
    <location>
        <begin position="198"/>
        <end position="224"/>
    </location>
</feature>
<keyword evidence="2" id="KW-0813">Transport</keyword>
<evidence type="ECO:0000256" key="3">
    <source>
        <dbReference type="ARBA" id="ARBA00022475"/>
    </source>
</evidence>
<comment type="similarity">
    <text evidence="9">Belongs to the binding-protein-dependent transport system permease family. LivHM subfamily.</text>
</comment>
<dbReference type="RefSeq" id="WP_135224596.1">
    <property type="nucleotide sequence ID" value="NZ_CP132508.1"/>
</dbReference>
<dbReference type="InterPro" id="IPR001851">
    <property type="entry name" value="ABC_transp_permease"/>
</dbReference>
<evidence type="ECO:0000256" key="6">
    <source>
        <dbReference type="ARBA" id="ARBA00022970"/>
    </source>
</evidence>
<keyword evidence="5 10" id="KW-0812">Transmembrane</keyword>
<keyword evidence="4" id="KW-0997">Cell inner membrane</keyword>
<evidence type="ECO:0000256" key="7">
    <source>
        <dbReference type="ARBA" id="ARBA00022989"/>
    </source>
</evidence>